<dbReference type="RefSeq" id="XP_001887055.1">
    <property type="nucleotide sequence ID" value="XM_001887020.1"/>
</dbReference>
<dbReference type="InParanoid" id="B0DSU8"/>
<dbReference type="HOGENOM" id="CLU_1927986_0_0_1"/>
<dbReference type="AlphaFoldDB" id="B0DSU8"/>
<gene>
    <name evidence="2" type="ORF">LACBIDRAFT_332474</name>
</gene>
<dbReference type="KEGG" id="lbc:LACBIDRAFT_332474"/>
<proteinExistence type="predicted"/>
<keyword evidence="1" id="KW-0732">Signal</keyword>
<dbReference type="OrthoDB" id="1743579at2759"/>
<accession>B0DSU8</accession>
<dbReference type="GeneID" id="6082606"/>
<evidence type="ECO:0000313" key="3">
    <source>
        <dbReference type="Proteomes" id="UP000001194"/>
    </source>
</evidence>
<sequence>MQVILALFMCAIALGAPTTTPPCTCTEIFAEVQIFAQNAMLNISPPLNQSQFTGFITSLTSQTSIVTSSIVGSSKNINEPSVDFCCGVSGSWTSGVGLSSTLNGIEEVQFATQVQIAATLVESLKNGWLHQ</sequence>
<feature type="chain" id="PRO_5012813345" evidence="1">
    <location>
        <begin position="16"/>
        <end position="131"/>
    </location>
</feature>
<dbReference type="EMBL" id="DS547131">
    <property type="protein sequence ID" value="EDR02378.1"/>
    <property type="molecule type" value="Genomic_DNA"/>
</dbReference>
<organism evidence="3">
    <name type="scientific">Laccaria bicolor (strain S238N-H82 / ATCC MYA-4686)</name>
    <name type="common">Bicoloured deceiver</name>
    <name type="synonym">Laccaria laccata var. bicolor</name>
    <dbReference type="NCBI Taxonomy" id="486041"/>
    <lineage>
        <taxon>Eukaryota</taxon>
        <taxon>Fungi</taxon>
        <taxon>Dikarya</taxon>
        <taxon>Basidiomycota</taxon>
        <taxon>Agaricomycotina</taxon>
        <taxon>Agaricomycetes</taxon>
        <taxon>Agaricomycetidae</taxon>
        <taxon>Agaricales</taxon>
        <taxon>Agaricineae</taxon>
        <taxon>Hydnangiaceae</taxon>
        <taxon>Laccaria</taxon>
    </lineage>
</organism>
<name>B0DSU8_LACBS</name>
<keyword evidence="3" id="KW-1185">Reference proteome</keyword>
<protein>
    <submittedName>
        <fullName evidence="2">Predicted protein</fullName>
    </submittedName>
</protein>
<evidence type="ECO:0000313" key="2">
    <source>
        <dbReference type="EMBL" id="EDR02378.1"/>
    </source>
</evidence>
<evidence type="ECO:0000256" key="1">
    <source>
        <dbReference type="SAM" id="SignalP"/>
    </source>
</evidence>
<reference evidence="2 3" key="1">
    <citation type="journal article" date="2008" name="Nature">
        <title>The genome of Laccaria bicolor provides insights into mycorrhizal symbiosis.</title>
        <authorList>
            <person name="Martin F."/>
            <person name="Aerts A."/>
            <person name="Ahren D."/>
            <person name="Brun A."/>
            <person name="Danchin E.G.J."/>
            <person name="Duchaussoy F."/>
            <person name="Gibon J."/>
            <person name="Kohler A."/>
            <person name="Lindquist E."/>
            <person name="Pereda V."/>
            <person name="Salamov A."/>
            <person name="Shapiro H.J."/>
            <person name="Wuyts J."/>
            <person name="Blaudez D."/>
            <person name="Buee M."/>
            <person name="Brokstein P."/>
            <person name="Canbaeck B."/>
            <person name="Cohen D."/>
            <person name="Courty P.E."/>
            <person name="Coutinho P.M."/>
            <person name="Delaruelle C."/>
            <person name="Detter J.C."/>
            <person name="Deveau A."/>
            <person name="DiFazio S."/>
            <person name="Duplessis S."/>
            <person name="Fraissinet-Tachet L."/>
            <person name="Lucic E."/>
            <person name="Frey-Klett P."/>
            <person name="Fourrey C."/>
            <person name="Feussner I."/>
            <person name="Gay G."/>
            <person name="Grimwood J."/>
            <person name="Hoegger P.J."/>
            <person name="Jain P."/>
            <person name="Kilaru S."/>
            <person name="Labbe J."/>
            <person name="Lin Y.C."/>
            <person name="Legue V."/>
            <person name="Le Tacon F."/>
            <person name="Marmeisse R."/>
            <person name="Melayah D."/>
            <person name="Montanini B."/>
            <person name="Muratet M."/>
            <person name="Nehls U."/>
            <person name="Niculita-Hirzel H."/>
            <person name="Oudot-Le Secq M.P."/>
            <person name="Peter M."/>
            <person name="Quesneville H."/>
            <person name="Rajashekar B."/>
            <person name="Reich M."/>
            <person name="Rouhier N."/>
            <person name="Schmutz J."/>
            <person name="Yin T."/>
            <person name="Chalot M."/>
            <person name="Henrissat B."/>
            <person name="Kuees U."/>
            <person name="Lucas S."/>
            <person name="Van de Peer Y."/>
            <person name="Podila G.K."/>
            <person name="Polle A."/>
            <person name="Pukkila P.J."/>
            <person name="Richardson P.M."/>
            <person name="Rouze P."/>
            <person name="Sanders I.R."/>
            <person name="Stajich J.E."/>
            <person name="Tunlid A."/>
            <person name="Tuskan G."/>
            <person name="Grigoriev I.V."/>
        </authorList>
    </citation>
    <scope>NUCLEOTIDE SEQUENCE [LARGE SCALE GENOMIC DNA]</scope>
    <source>
        <strain evidence="3">S238N-H82 / ATCC MYA-4686</strain>
    </source>
</reference>
<feature type="signal peptide" evidence="1">
    <location>
        <begin position="1"/>
        <end position="15"/>
    </location>
</feature>
<dbReference type="Proteomes" id="UP000001194">
    <property type="component" value="Unassembled WGS sequence"/>
</dbReference>